<reference evidence="2" key="2">
    <citation type="journal article" date="2016" name="Sci. Rep.">
        <title>Dictyocaulus viviparus genome, variome and transcriptome elucidate lungworm biology and support future intervention.</title>
        <authorList>
            <person name="McNulty S.N."/>
            <person name="Strube C."/>
            <person name="Rosa B.A."/>
            <person name="Martin J.C."/>
            <person name="Tyagi R."/>
            <person name="Choi Y.J."/>
            <person name="Wang Q."/>
            <person name="Hallsworth Pepin K."/>
            <person name="Zhang X."/>
            <person name="Ozersky P."/>
            <person name="Wilson R.K."/>
            <person name="Sternberg P.W."/>
            <person name="Gasser R.B."/>
            <person name="Mitreva M."/>
        </authorList>
    </citation>
    <scope>NUCLEOTIDE SEQUENCE [LARGE SCALE GENOMIC DNA]</scope>
    <source>
        <strain evidence="2">HannoverDv2000</strain>
    </source>
</reference>
<dbReference type="EMBL" id="KN716313">
    <property type="protein sequence ID" value="KJH47314.1"/>
    <property type="molecule type" value="Genomic_DNA"/>
</dbReference>
<protein>
    <submittedName>
        <fullName evidence="1">Uncharacterized protein</fullName>
    </submittedName>
</protein>
<accession>A0A0D8XU86</accession>
<keyword evidence="2" id="KW-1185">Reference proteome</keyword>
<organism evidence="1 2">
    <name type="scientific">Dictyocaulus viviparus</name>
    <name type="common">Bovine lungworm</name>
    <dbReference type="NCBI Taxonomy" id="29172"/>
    <lineage>
        <taxon>Eukaryota</taxon>
        <taxon>Metazoa</taxon>
        <taxon>Ecdysozoa</taxon>
        <taxon>Nematoda</taxon>
        <taxon>Chromadorea</taxon>
        <taxon>Rhabditida</taxon>
        <taxon>Rhabditina</taxon>
        <taxon>Rhabditomorpha</taxon>
        <taxon>Strongyloidea</taxon>
        <taxon>Metastrongylidae</taxon>
        <taxon>Dictyocaulus</taxon>
    </lineage>
</organism>
<dbReference type="OrthoDB" id="5859029at2759"/>
<dbReference type="AlphaFoldDB" id="A0A0D8XU86"/>
<dbReference type="Proteomes" id="UP000053766">
    <property type="component" value="Unassembled WGS sequence"/>
</dbReference>
<name>A0A0D8XU86_DICVI</name>
<evidence type="ECO:0000313" key="2">
    <source>
        <dbReference type="Proteomes" id="UP000053766"/>
    </source>
</evidence>
<proteinExistence type="predicted"/>
<sequence>MKSSVKKASKALECAKWSAVEVAVIATQAGMTLEQIEEEYCKDSSSRKEVIIGDHEPQIKMVILRVIMRFRY</sequence>
<reference evidence="1 2" key="1">
    <citation type="submission" date="2013-11" db="EMBL/GenBank/DDBJ databases">
        <title>Draft genome of the bovine lungworm Dictyocaulus viviparus.</title>
        <authorList>
            <person name="Mitreva M."/>
        </authorList>
    </citation>
    <scope>NUCLEOTIDE SEQUENCE [LARGE SCALE GENOMIC DNA]</scope>
    <source>
        <strain evidence="1 2">HannoverDv2000</strain>
    </source>
</reference>
<evidence type="ECO:0000313" key="1">
    <source>
        <dbReference type="EMBL" id="KJH47314.1"/>
    </source>
</evidence>
<gene>
    <name evidence="1" type="ORF">DICVIV_06615</name>
</gene>